<feature type="compositionally biased region" description="Low complexity" evidence="1">
    <location>
        <begin position="56"/>
        <end position="77"/>
    </location>
</feature>
<protein>
    <submittedName>
        <fullName evidence="2">Ak1 protein</fullName>
    </submittedName>
</protein>
<comment type="caution">
    <text evidence="2">The sequence shown here is derived from an EMBL/GenBank/DDBJ whole genome shotgun (WGS) entry which is preliminary data.</text>
</comment>
<feature type="region of interest" description="Disordered" evidence="1">
    <location>
        <begin position="1"/>
        <end position="92"/>
    </location>
</feature>
<name>A0A812VWH6_SYMPI</name>
<accession>A0A812VWH6</accession>
<proteinExistence type="predicted"/>
<evidence type="ECO:0000313" key="2">
    <source>
        <dbReference type="EMBL" id="CAE7657142.1"/>
    </source>
</evidence>
<evidence type="ECO:0000256" key="1">
    <source>
        <dbReference type="SAM" id="MobiDB-lite"/>
    </source>
</evidence>
<dbReference type="EMBL" id="CAJNIZ010043316">
    <property type="protein sequence ID" value="CAE7657142.1"/>
    <property type="molecule type" value="Genomic_DNA"/>
</dbReference>
<feature type="region of interest" description="Disordered" evidence="1">
    <location>
        <begin position="333"/>
        <end position="385"/>
    </location>
</feature>
<evidence type="ECO:0000313" key="3">
    <source>
        <dbReference type="Proteomes" id="UP000649617"/>
    </source>
</evidence>
<keyword evidence="3" id="KW-1185">Reference proteome</keyword>
<dbReference type="OrthoDB" id="444355at2759"/>
<gene>
    <name evidence="2" type="primary">ak1</name>
    <name evidence="2" type="ORF">SPIL2461_LOCUS17692</name>
</gene>
<dbReference type="AlphaFoldDB" id="A0A812VWH6"/>
<dbReference type="Proteomes" id="UP000649617">
    <property type="component" value="Unassembled WGS sequence"/>
</dbReference>
<reference evidence="2" key="1">
    <citation type="submission" date="2021-02" db="EMBL/GenBank/DDBJ databases">
        <authorList>
            <person name="Dougan E. K."/>
            <person name="Rhodes N."/>
            <person name="Thang M."/>
            <person name="Chan C."/>
        </authorList>
    </citation>
    <scope>NUCLEOTIDE SEQUENCE</scope>
</reference>
<feature type="compositionally biased region" description="Low complexity" evidence="1">
    <location>
        <begin position="336"/>
        <end position="374"/>
    </location>
</feature>
<organism evidence="2 3">
    <name type="scientific">Symbiodinium pilosum</name>
    <name type="common">Dinoflagellate</name>
    <dbReference type="NCBI Taxonomy" id="2952"/>
    <lineage>
        <taxon>Eukaryota</taxon>
        <taxon>Sar</taxon>
        <taxon>Alveolata</taxon>
        <taxon>Dinophyceae</taxon>
        <taxon>Suessiales</taxon>
        <taxon>Symbiodiniaceae</taxon>
        <taxon>Symbiodinium</taxon>
    </lineage>
</organism>
<sequence length="410" mass="44103">MPRACSAQRAQFLADGAKQTEQKDESASETPASGKESEEATTKQEKGEKEEEKGEASGQEGGPAAAAPPATGSHAAENFQPEPIPGSGKWGFTHTKGNAHKCGSDNKQWCCDRGSQFNVEQDRCDPTKGHNATVMSVAGLISDFQNSTKIFRIPDQVDHNGVRGCTHKNAVACKDEEQKLCCCNAGFIYSFPERECEADTADPKNIEDPVPGSDKWGLLHRVGQASKCVNHPKKYCCHRMCQYEIGHDRCGECVSYEQAPPPKAWEVINKYVGEKGNYVIPPKIDKPGLMGGCSTKNAKKCTVPTSGEKHCCCHQGFAFSFVSRQCLAPAAWQSEQQQDMPQAPGQQGHQGPQGQAGQEGQGQNQHGQPQNGQGPAPPPQGEEVGVPRSVATLAGFAPLLLMSKFLLLLA</sequence>
<feature type="compositionally biased region" description="Basic and acidic residues" evidence="1">
    <location>
        <begin position="35"/>
        <end position="55"/>
    </location>
</feature>